<evidence type="ECO:0000259" key="15">
    <source>
        <dbReference type="Pfam" id="PF01058"/>
    </source>
</evidence>
<evidence type="ECO:0000256" key="13">
    <source>
        <dbReference type="PIRSR" id="PIRSR000310-1"/>
    </source>
</evidence>
<protein>
    <submittedName>
        <fullName evidence="17">Hydrogenase small subunit</fullName>
    </submittedName>
</protein>
<dbReference type="GO" id="GO:0051538">
    <property type="term" value="F:3 iron, 4 sulfur cluster binding"/>
    <property type="evidence" value="ECO:0007669"/>
    <property type="project" value="UniProtKB-KW"/>
</dbReference>
<evidence type="ECO:0000256" key="1">
    <source>
        <dbReference type="ARBA" id="ARBA00001966"/>
    </source>
</evidence>
<dbReference type="GO" id="GO:0009061">
    <property type="term" value="P:anaerobic respiration"/>
    <property type="evidence" value="ECO:0007669"/>
    <property type="project" value="TreeGrafter"/>
</dbReference>
<evidence type="ECO:0000313" key="18">
    <source>
        <dbReference type="Proteomes" id="UP000823636"/>
    </source>
</evidence>
<feature type="compositionally biased region" description="Polar residues" evidence="14">
    <location>
        <begin position="378"/>
        <end position="397"/>
    </location>
</feature>
<comment type="subcellular location">
    <subcellularLocation>
        <location evidence="2">Cell membrane</location>
    </subcellularLocation>
</comment>
<dbReference type="InterPro" id="IPR019546">
    <property type="entry name" value="TAT_signal_bac_arc"/>
</dbReference>
<comment type="cofactor">
    <cofactor evidence="1">
        <name>[4Fe-4S] cluster</name>
        <dbReference type="ChEBI" id="CHEBI:49883"/>
    </cofactor>
</comment>
<feature type="binding site" evidence="13">
    <location>
        <position position="295"/>
    </location>
    <ligand>
        <name>[3Fe-4S] cluster</name>
        <dbReference type="ChEBI" id="CHEBI:21137"/>
    </ligand>
</feature>
<evidence type="ECO:0000256" key="3">
    <source>
        <dbReference type="ARBA" id="ARBA00006605"/>
    </source>
</evidence>
<sequence>MEKIKEKSLYDELVSKGISRRDFLKFCTIMGGFFGLQQSGIAQIVEAFENKPKKHVLWYHFQECTCCSESFLRASHPIVEQILLEMISLDYTDTLMAAAGKQAEDVRRKALEEYYGKYIMVVEGAIPTGNPGYCTIAGEDALSLFEEGAKGAEAIIAWGNCASAGCIQAAYPNPTGARPVHKLFSGKPIINVQGCPPIADVMAGVITYIVTFGRLPELDNAGRPSNFYARRVHDSCYRRPAYDAGLFVQSFDDENAKKGYCLYYMGCKGPNTYNSCAIIKWNEGVSYPIQSGHGCIGCSESGFWDYKPMYRHLSNIHGIGIESTADKIGGILTGVAVGGIAAHAAATNIIKHKLIKNRMDDISLNVEEYERDKELSEKGNSCGISDDNSLTDGKQLK</sequence>
<organism evidence="17 18">
    <name type="scientific">Candidatus Caccoplasma merdipullorum</name>
    <dbReference type="NCBI Taxonomy" id="2840718"/>
    <lineage>
        <taxon>Bacteria</taxon>
        <taxon>Pseudomonadati</taxon>
        <taxon>Bacteroidota</taxon>
        <taxon>Bacteroidia</taxon>
        <taxon>Bacteroidales</taxon>
        <taxon>Bacteroidaceae</taxon>
        <taxon>Bacteroidaceae incertae sedis</taxon>
        <taxon>Candidatus Caccoplasma</taxon>
    </lineage>
</organism>
<feature type="binding site" evidence="13">
    <location>
        <position position="161"/>
    </location>
    <ligand>
        <name>[4Fe-4S] cluster</name>
        <dbReference type="ChEBI" id="CHEBI:49883"/>
        <label>1</label>
    </ligand>
</feature>
<gene>
    <name evidence="17" type="ORF">IAC54_03670</name>
</gene>
<keyword evidence="9" id="KW-0560">Oxidoreductase</keyword>
<dbReference type="NCBIfam" id="TIGR01409">
    <property type="entry name" value="TAT_signal_seq"/>
    <property type="match status" value="1"/>
</dbReference>
<reference evidence="17" key="2">
    <citation type="journal article" date="2021" name="PeerJ">
        <title>Extensive microbial diversity within the chicken gut microbiome revealed by metagenomics and culture.</title>
        <authorList>
            <person name="Gilroy R."/>
            <person name="Ravi A."/>
            <person name="Getino M."/>
            <person name="Pursley I."/>
            <person name="Horton D.L."/>
            <person name="Alikhan N.F."/>
            <person name="Baker D."/>
            <person name="Gharbi K."/>
            <person name="Hall N."/>
            <person name="Watson M."/>
            <person name="Adriaenssens E.M."/>
            <person name="Foster-Nyarko E."/>
            <person name="Jarju S."/>
            <person name="Secka A."/>
            <person name="Antonio M."/>
            <person name="Oren A."/>
            <person name="Chaudhuri R.R."/>
            <person name="La Ragione R."/>
            <person name="Hildebrand F."/>
            <person name="Pallen M.J."/>
        </authorList>
    </citation>
    <scope>NUCLEOTIDE SEQUENCE</scope>
    <source>
        <strain evidence="17">G3-4614</strain>
    </source>
</reference>
<evidence type="ECO:0000256" key="5">
    <source>
        <dbReference type="ARBA" id="ARBA00022475"/>
    </source>
</evidence>
<evidence type="ECO:0000256" key="11">
    <source>
        <dbReference type="ARBA" id="ARBA00023014"/>
    </source>
</evidence>
<dbReference type="InterPro" id="IPR027394">
    <property type="entry name" value="Cytochrome-c3_hydrogenase_C"/>
</dbReference>
<dbReference type="AlphaFoldDB" id="A0A9D9E418"/>
<keyword evidence="8" id="KW-0732">Signal</keyword>
<keyword evidence="6 13" id="KW-0004">4Fe-4S</keyword>
<evidence type="ECO:0000256" key="7">
    <source>
        <dbReference type="ARBA" id="ARBA00022723"/>
    </source>
</evidence>
<feature type="binding site" evidence="13">
    <location>
        <position position="261"/>
    </location>
    <ligand>
        <name>[4Fe-4S] cluster</name>
        <dbReference type="ChEBI" id="CHEBI:49883"/>
        <label>2</label>
    </ligand>
</feature>
<dbReference type="Gene3D" id="4.10.480.10">
    <property type="entry name" value="Cytochrome-c3 hydrogenase, C-terminal domain"/>
    <property type="match status" value="1"/>
</dbReference>
<evidence type="ECO:0000256" key="10">
    <source>
        <dbReference type="ARBA" id="ARBA00023004"/>
    </source>
</evidence>
<accession>A0A9D9E418</accession>
<dbReference type="InterPro" id="IPR037148">
    <property type="entry name" value="NiFe-Hase_small_C_sf"/>
</dbReference>
<comment type="similarity">
    <text evidence="3">Belongs to the [NiFe]/[NiFeSe] hydrogenase small subunit family.</text>
</comment>
<dbReference type="PIRSF" id="PIRSF000310">
    <property type="entry name" value="NiFe_hyd_ssu"/>
    <property type="match status" value="1"/>
</dbReference>
<evidence type="ECO:0000256" key="14">
    <source>
        <dbReference type="SAM" id="MobiDB-lite"/>
    </source>
</evidence>
<dbReference type="GO" id="GO:0051539">
    <property type="term" value="F:4 iron, 4 sulfur cluster binding"/>
    <property type="evidence" value="ECO:0007669"/>
    <property type="project" value="UniProtKB-KW"/>
</dbReference>
<proteinExistence type="inferred from homology"/>
<evidence type="ECO:0000259" key="16">
    <source>
        <dbReference type="Pfam" id="PF14720"/>
    </source>
</evidence>
<feature type="binding site" evidence="13">
    <location>
        <position position="276"/>
    </location>
    <ligand>
        <name>[3Fe-4S] cluster</name>
        <dbReference type="ChEBI" id="CHEBI:21137"/>
    </ligand>
</feature>
<dbReference type="InterPro" id="IPR037024">
    <property type="entry name" value="NiFe_Hase_small_N_sf"/>
</dbReference>
<dbReference type="PROSITE" id="PS51318">
    <property type="entry name" value="TAT"/>
    <property type="match status" value="1"/>
</dbReference>
<keyword evidence="12" id="KW-0472">Membrane</keyword>
<feature type="binding site" evidence="13">
    <location>
        <position position="67"/>
    </location>
    <ligand>
        <name>[4Fe-4S] cluster</name>
        <dbReference type="ChEBI" id="CHEBI:49883"/>
        <label>1</label>
    </ligand>
</feature>
<dbReference type="GO" id="GO:0044569">
    <property type="term" value="C:[Ni-Fe] hydrogenase complex"/>
    <property type="evidence" value="ECO:0007669"/>
    <property type="project" value="TreeGrafter"/>
</dbReference>
<evidence type="ECO:0000256" key="2">
    <source>
        <dbReference type="ARBA" id="ARBA00004236"/>
    </source>
</evidence>
<dbReference type="InterPro" id="IPR001821">
    <property type="entry name" value="NiFe_hydrogenase_ssu"/>
</dbReference>
<reference evidence="17" key="1">
    <citation type="submission" date="2020-10" db="EMBL/GenBank/DDBJ databases">
        <authorList>
            <person name="Gilroy R."/>
        </authorList>
    </citation>
    <scope>NUCLEOTIDE SEQUENCE</scope>
    <source>
        <strain evidence="17">G3-4614</strain>
    </source>
</reference>
<feature type="region of interest" description="Disordered" evidence="14">
    <location>
        <begin position="373"/>
        <end position="397"/>
    </location>
</feature>
<dbReference type="PANTHER" id="PTHR30013:SF6">
    <property type="entry name" value="HYDROGENASE-1 SMALL CHAIN"/>
    <property type="match status" value="1"/>
</dbReference>
<feature type="domain" description="Cytochrome-c3 hydrogenase C-terminal" evidence="16">
    <location>
        <begin position="228"/>
        <end position="308"/>
    </location>
</feature>
<feature type="binding site" evidence="13">
    <location>
        <position position="64"/>
    </location>
    <ligand>
        <name>[4Fe-4S] cluster</name>
        <dbReference type="ChEBI" id="CHEBI:49883"/>
        <label>1</label>
    </ligand>
</feature>
<comment type="subunit">
    <text evidence="4">Heterodimer of a large and a small subunit.</text>
</comment>
<dbReference type="Pfam" id="PF01058">
    <property type="entry name" value="Oxidored_q6"/>
    <property type="match status" value="1"/>
</dbReference>
<evidence type="ECO:0000256" key="9">
    <source>
        <dbReference type="ARBA" id="ARBA00023002"/>
    </source>
</evidence>
<evidence type="ECO:0000256" key="4">
    <source>
        <dbReference type="ARBA" id="ARBA00011771"/>
    </source>
</evidence>
<dbReference type="SUPFAM" id="SSF56770">
    <property type="entry name" value="HydA/Nqo6-like"/>
    <property type="match status" value="1"/>
</dbReference>
<feature type="binding site" evidence="13">
    <location>
        <position position="195"/>
    </location>
    <ligand>
        <name>[4Fe-4S] cluster</name>
        <dbReference type="ChEBI" id="CHEBI:49883"/>
        <label>1</label>
    </ligand>
</feature>
<evidence type="ECO:0000313" key="17">
    <source>
        <dbReference type="EMBL" id="MBO8437983.1"/>
    </source>
</evidence>
<name>A0A9D9E418_9BACT</name>
<feature type="binding site" evidence="13">
    <location>
        <position position="233"/>
    </location>
    <ligand>
        <name>[4Fe-4S] cluster</name>
        <dbReference type="ChEBI" id="CHEBI:49883"/>
        <label>2</label>
    </ligand>
</feature>
<keyword evidence="10 13" id="KW-0408">Iron</keyword>
<dbReference type="GO" id="GO:0005886">
    <property type="term" value="C:plasma membrane"/>
    <property type="evidence" value="ECO:0007669"/>
    <property type="project" value="UniProtKB-SubCell"/>
</dbReference>
<dbReference type="GO" id="GO:0009375">
    <property type="term" value="C:ferredoxin hydrogenase complex"/>
    <property type="evidence" value="ECO:0007669"/>
    <property type="project" value="InterPro"/>
</dbReference>
<evidence type="ECO:0000256" key="12">
    <source>
        <dbReference type="ARBA" id="ARBA00023136"/>
    </source>
</evidence>
<dbReference type="Pfam" id="PF14720">
    <property type="entry name" value="NiFe_hyd_SSU_C"/>
    <property type="match status" value="1"/>
</dbReference>
<dbReference type="Gene3D" id="3.40.50.700">
    <property type="entry name" value="NADH:ubiquinone oxidoreductase-like, 20kDa subunit"/>
    <property type="match status" value="1"/>
</dbReference>
<keyword evidence="11 13" id="KW-0411">Iron-sulfur</keyword>
<dbReference type="InterPro" id="IPR006137">
    <property type="entry name" value="NADH_UbQ_OxRdtase-like_20kDa"/>
</dbReference>
<keyword evidence="5" id="KW-1003">Cell membrane</keyword>
<dbReference type="GO" id="GO:0046872">
    <property type="term" value="F:metal ion binding"/>
    <property type="evidence" value="ECO:0007669"/>
    <property type="project" value="UniProtKB-KW"/>
</dbReference>
<feature type="binding site" evidence="13">
    <location>
        <position position="298"/>
    </location>
    <ligand>
        <name>[3Fe-4S] cluster</name>
        <dbReference type="ChEBI" id="CHEBI:21137"/>
    </ligand>
</feature>
<keyword evidence="13" id="KW-0003">3Fe-4S</keyword>
<dbReference type="NCBIfam" id="TIGR00391">
    <property type="entry name" value="hydA"/>
    <property type="match status" value="1"/>
</dbReference>
<dbReference type="PRINTS" id="PR00614">
    <property type="entry name" value="NIHGNASESMLL"/>
</dbReference>
<dbReference type="Proteomes" id="UP000823636">
    <property type="component" value="Unassembled WGS sequence"/>
</dbReference>
<evidence type="ECO:0000256" key="6">
    <source>
        <dbReference type="ARBA" id="ARBA00022485"/>
    </source>
</evidence>
<dbReference type="GO" id="GO:0009055">
    <property type="term" value="F:electron transfer activity"/>
    <property type="evidence" value="ECO:0007669"/>
    <property type="project" value="TreeGrafter"/>
</dbReference>
<comment type="caution">
    <text evidence="17">The sequence shown here is derived from an EMBL/GenBank/DDBJ whole genome shotgun (WGS) entry which is preliminary data.</text>
</comment>
<dbReference type="EMBL" id="JADIMW010000036">
    <property type="protein sequence ID" value="MBO8437983.1"/>
    <property type="molecule type" value="Genomic_DNA"/>
</dbReference>
<feature type="domain" description="NADH:ubiquinone oxidoreductase-like 20kDa subunit" evidence="15">
    <location>
        <begin position="64"/>
        <end position="208"/>
    </location>
</feature>
<keyword evidence="7 13" id="KW-0479">Metal-binding</keyword>
<feature type="binding site" evidence="13">
    <location>
        <position position="236"/>
    </location>
    <ligand>
        <name>[4Fe-4S] cluster</name>
        <dbReference type="ChEBI" id="CHEBI:49883"/>
        <label>2</label>
    </ligand>
</feature>
<dbReference type="InterPro" id="IPR006311">
    <property type="entry name" value="TAT_signal"/>
</dbReference>
<dbReference type="PANTHER" id="PTHR30013">
    <property type="entry name" value="NIFE / NIFESE HYDROGENASE SMALL SUBUNIT FAMILY MEMBER"/>
    <property type="match status" value="1"/>
</dbReference>
<feature type="binding site" evidence="13">
    <location>
        <position position="267"/>
    </location>
    <ligand>
        <name>[4Fe-4S] cluster</name>
        <dbReference type="ChEBI" id="CHEBI:49883"/>
        <label>2</label>
    </ligand>
</feature>
<dbReference type="GO" id="GO:0008901">
    <property type="term" value="F:ferredoxin hydrogenase activity"/>
    <property type="evidence" value="ECO:0007669"/>
    <property type="project" value="InterPro"/>
</dbReference>
<evidence type="ECO:0000256" key="8">
    <source>
        <dbReference type="ARBA" id="ARBA00022729"/>
    </source>
</evidence>